<proteinExistence type="predicted"/>
<name>K0JF40_BRAPL</name>
<dbReference type="EMBL" id="HE793032">
    <property type="protein sequence ID" value="CCG55788.1"/>
    <property type="molecule type" value="Genomic_DNA"/>
</dbReference>
<dbReference type="PATRIC" id="fig|1161918.5.peg.2011"/>
<gene>
    <name evidence="1" type="ORF">WESB_0317</name>
</gene>
<accession>K0JF40</accession>
<dbReference type="Proteomes" id="UP000003759">
    <property type="component" value="Chromosome"/>
</dbReference>
<dbReference type="HOGENOM" id="CLU_3059183_0_0_12"/>
<dbReference type="RefSeq" id="WP_014932289.1">
    <property type="nucleotide sequence ID" value="NC_018604.1"/>
</dbReference>
<sequence length="53" mass="6392">MEKEKLEEKLKELKQFVDKKRIEISLNENDYIDNEEVIDILDDILSEIDNILK</sequence>
<evidence type="ECO:0000313" key="2">
    <source>
        <dbReference type="Proteomes" id="UP000003759"/>
    </source>
</evidence>
<evidence type="ECO:0000313" key="1">
    <source>
        <dbReference type="EMBL" id="CCG55788.1"/>
    </source>
</evidence>
<dbReference type="AlphaFoldDB" id="K0JF40"/>
<reference evidence="1 2" key="1">
    <citation type="journal article" date="2012" name="BMC Genomics">
        <title>Comparative genomics of Brachyspira pilosicoli strains: genome rearrangements, reductions and correlation of genetic compliment with phenotypic diversity.</title>
        <authorList>
            <person name="Mappley L.J."/>
            <person name="Black M.L."/>
            <person name="Abuoun M."/>
            <person name="Darby A.C."/>
            <person name="Woodward M.J."/>
            <person name="Parkhill J."/>
            <person name="Turner A.K."/>
            <person name="Bellgard M.I."/>
            <person name="La T."/>
            <person name="Phillips N.D."/>
            <person name="La Ragione R.M."/>
            <person name="Hampson D.J."/>
        </authorList>
    </citation>
    <scope>NUCLEOTIDE SEQUENCE [LARGE SCALE GENOMIC DNA]</scope>
    <source>
        <strain evidence="1">WesB</strain>
    </source>
</reference>
<dbReference type="KEGG" id="bpw:WESB_0317"/>
<organism evidence="1 2">
    <name type="scientific">Brachyspira pilosicoli WesB</name>
    <dbReference type="NCBI Taxonomy" id="1161918"/>
    <lineage>
        <taxon>Bacteria</taxon>
        <taxon>Pseudomonadati</taxon>
        <taxon>Spirochaetota</taxon>
        <taxon>Spirochaetia</taxon>
        <taxon>Brachyspirales</taxon>
        <taxon>Brachyspiraceae</taxon>
        <taxon>Brachyspira</taxon>
    </lineage>
</organism>
<protein>
    <submittedName>
        <fullName evidence="1">Unclassified</fullName>
    </submittedName>
</protein>